<accession>A0A4S2GXE4</accession>
<dbReference type="Proteomes" id="UP000308054">
    <property type="component" value="Unassembled WGS sequence"/>
</dbReference>
<proteinExistence type="predicted"/>
<dbReference type="SUPFAM" id="SSF52540">
    <property type="entry name" value="P-loop containing nucleoside triphosphate hydrolases"/>
    <property type="match status" value="1"/>
</dbReference>
<evidence type="ECO:0008006" key="3">
    <source>
        <dbReference type="Google" id="ProtNLM"/>
    </source>
</evidence>
<dbReference type="InterPro" id="IPR040632">
    <property type="entry name" value="Sulfotransfer_4"/>
</dbReference>
<evidence type="ECO:0000313" key="1">
    <source>
        <dbReference type="EMBL" id="TGY87558.1"/>
    </source>
</evidence>
<dbReference type="OrthoDB" id="9806624at2"/>
<comment type="caution">
    <text evidence="1">The sequence shown here is derived from an EMBL/GenBank/DDBJ whole genome shotgun (WGS) entry which is preliminary data.</text>
</comment>
<dbReference type="Gene3D" id="3.40.50.300">
    <property type="entry name" value="P-loop containing nucleotide triphosphate hydrolases"/>
    <property type="match status" value="1"/>
</dbReference>
<name>A0A4S2GXE4_9PROT</name>
<reference evidence="1 2" key="1">
    <citation type="journal article" date="2017" name="Int. J. Syst. Evol. Microbiol.">
        <title>Marinicauda algicola sp. nov., isolated from a marine red alga Rhodosorus marinus.</title>
        <authorList>
            <person name="Jeong S.E."/>
            <person name="Jeon S.H."/>
            <person name="Chun B.H."/>
            <person name="Kim D.W."/>
            <person name="Jeon C.O."/>
        </authorList>
    </citation>
    <scope>NUCLEOTIDE SEQUENCE [LARGE SCALE GENOMIC DNA]</scope>
    <source>
        <strain evidence="1 2">JCM 31718</strain>
    </source>
</reference>
<gene>
    <name evidence="1" type="ORF">E5163_14070</name>
</gene>
<dbReference type="EMBL" id="SRXW01000005">
    <property type="protein sequence ID" value="TGY87558.1"/>
    <property type="molecule type" value="Genomic_DNA"/>
</dbReference>
<dbReference type="PANTHER" id="PTHR36978">
    <property type="entry name" value="P-LOOP CONTAINING NUCLEOTIDE TRIPHOSPHATE HYDROLASE"/>
    <property type="match status" value="1"/>
</dbReference>
<dbReference type="PANTHER" id="PTHR36978:SF4">
    <property type="entry name" value="P-LOOP CONTAINING NUCLEOSIDE TRIPHOSPHATE HYDROLASE PROTEIN"/>
    <property type="match status" value="1"/>
</dbReference>
<protein>
    <recommendedName>
        <fullName evidence="3">Sulfotransferase family protein</fullName>
    </recommendedName>
</protein>
<dbReference type="RefSeq" id="WP_135997100.1">
    <property type="nucleotide sequence ID" value="NZ_CP071057.1"/>
</dbReference>
<dbReference type="Pfam" id="PF17784">
    <property type="entry name" value="Sulfotransfer_4"/>
    <property type="match status" value="1"/>
</dbReference>
<dbReference type="AlphaFoldDB" id="A0A4S2GXE4"/>
<dbReference type="InterPro" id="IPR027417">
    <property type="entry name" value="P-loop_NTPase"/>
</dbReference>
<sequence>MTKIDLVFRQIDERTRDVALELAKRHIRPDRIYVIDDVRPFTECVNQMLKIDHDCDYVVYLDADCLVLEDMRGFIENCDSAYVDAYVSDRFRGRIHCGVHITRIDLVRAMAAITPPIGDMKYVLRPESRLRNLAMKPLRMSKQFRNFDILHDYFQYNRHIFQKYALRELRSRTRVQLHRLSSAMRRWPEPDGRAESHDYEIAQRAIEYTRERMPKSASAAEVHDFIASLPAHADAELARMGLGEKPQFTMADLDAWLARNEHRPYFGNETTQSKIFGIGLSRTGTRSLTSALQILGFDCAHYPIDEDTYTELSNGQYDLTLLRDHDGLTDITTVPFYRQFDRLYPGSKFILTVRERESWLRSCQNHWFNRPAFKQAEDPDDEVHLLMRQFLRAAVYGCYNFVPERFVEVYDEHVRQVREYFRDRPGDLLEIDICSGEGFAKLAPFLGRAMPVEPFPHKGALLTQKVDAARSAKAVAE</sequence>
<keyword evidence="2" id="KW-1185">Reference proteome</keyword>
<evidence type="ECO:0000313" key="2">
    <source>
        <dbReference type="Proteomes" id="UP000308054"/>
    </source>
</evidence>
<organism evidence="1 2">
    <name type="scientific">Marinicauda algicola</name>
    <dbReference type="NCBI Taxonomy" id="2029849"/>
    <lineage>
        <taxon>Bacteria</taxon>
        <taxon>Pseudomonadati</taxon>
        <taxon>Pseudomonadota</taxon>
        <taxon>Alphaproteobacteria</taxon>
        <taxon>Maricaulales</taxon>
        <taxon>Maricaulaceae</taxon>
        <taxon>Marinicauda</taxon>
    </lineage>
</organism>